<keyword evidence="2 4" id="KW-0808">Transferase</keyword>
<proteinExistence type="inferred from homology"/>
<dbReference type="InterPro" id="IPR017795">
    <property type="entry name" value="ABBA_NscD-like"/>
</dbReference>
<feature type="binding site" evidence="3">
    <location>
        <position position="288"/>
    </location>
    <ligand>
        <name>dimethylallyl diphosphate</name>
        <dbReference type="ChEBI" id="CHEBI:57623"/>
    </ligand>
</feature>
<dbReference type="Proteomes" id="UP000799770">
    <property type="component" value="Unassembled WGS sequence"/>
</dbReference>
<sequence>MVEVAMNGAARATQPPEDAVQKILHNESSASQPPYQVLQSQLPFDDTMTFWWETSAIVLSKLMTKANYPLEIHYRNLLFYYDKILSAYGPIPLGKDTRQWHATITPDASACEPSMNLRTTGTSESVVRFTIEANSTSSGNSMDPLNQHTSSSVIEKVAEWDPTFNLTIWNYLRSQLFFSDEEATKLRKEYPNHLAPQCYLAFDFEKDGQILGKASPFFFWKCKQTGQTPREVASQIISGIPVIGGDLKEPLAALETCLKAFPEEYGGEPRPECMGFDFLAPDRSSRIKVYSRLWKSSFAALSHFWTLGGVLHDSATLKGLELLKLFWQTVFKHDEDDKELEILHEGWADLVINFELKPGEALPRPKVYLPVWKYVPTEADVCERLAEFWRRVGWNEQAENYQHDWQETFPWLDANGHGGMNYVSLAYKDKESGMYMSLYFSPKVHTAAGKLGHA</sequence>
<dbReference type="InterPro" id="IPR012148">
    <property type="entry name" value="ABBA_DMATS-like"/>
</dbReference>
<dbReference type="PIRSF" id="PIRSF000509">
    <property type="entry name" value="Trp_DMAT"/>
    <property type="match status" value="1"/>
</dbReference>
<feature type="binding site" evidence="3">
    <location>
        <position position="368"/>
    </location>
    <ligand>
        <name>dimethylallyl diphosphate</name>
        <dbReference type="ChEBI" id="CHEBI:57623"/>
    </ligand>
</feature>
<reference evidence="4" key="1">
    <citation type="journal article" date="2020" name="Stud. Mycol.">
        <title>101 Dothideomycetes genomes: a test case for predicting lifestyles and emergence of pathogens.</title>
        <authorList>
            <person name="Haridas S."/>
            <person name="Albert R."/>
            <person name="Binder M."/>
            <person name="Bloem J."/>
            <person name="Labutti K."/>
            <person name="Salamov A."/>
            <person name="Andreopoulos B."/>
            <person name="Baker S."/>
            <person name="Barry K."/>
            <person name="Bills G."/>
            <person name="Bluhm B."/>
            <person name="Cannon C."/>
            <person name="Castanera R."/>
            <person name="Culley D."/>
            <person name="Daum C."/>
            <person name="Ezra D."/>
            <person name="Gonzalez J."/>
            <person name="Henrissat B."/>
            <person name="Kuo A."/>
            <person name="Liang C."/>
            <person name="Lipzen A."/>
            <person name="Lutzoni F."/>
            <person name="Magnuson J."/>
            <person name="Mondo S."/>
            <person name="Nolan M."/>
            <person name="Ohm R."/>
            <person name="Pangilinan J."/>
            <person name="Park H.-J."/>
            <person name="Ramirez L."/>
            <person name="Alfaro M."/>
            <person name="Sun H."/>
            <person name="Tritt A."/>
            <person name="Yoshinaga Y."/>
            <person name="Zwiers L.-H."/>
            <person name="Turgeon B."/>
            <person name="Goodwin S."/>
            <person name="Spatafora J."/>
            <person name="Crous P."/>
            <person name="Grigoriev I."/>
        </authorList>
    </citation>
    <scope>NUCLEOTIDE SEQUENCE</scope>
    <source>
        <strain evidence="4">CBS 627.86</strain>
    </source>
</reference>
<organism evidence="4 5">
    <name type="scientific">Lophiotrema nucula</name>
    <dbReference type="NCBI Taxonomy" id="690887"/>
    <lineage>
        <taxon>Eukaryota</taxon>
        <taxon>Fungi</taxon>
        <taxon>Dikarya</taxon>
        <taxon>Ascomycota</taxon>
        <taxon>Pezizomycotina</taxon>
        <taxon>Dothideomycetes</taxon>
        <taxon>Pleosporomycetidae</taxon>
        <taxon>Pleosporales</taxon>
        <taxon>Lophiotremataceae</taxon>
        <taxon>Lophiotrema</taxon>
    </lineage>
</organism>
<dbReference type="AlphaFoldDB" id="A0A6A5ZGJ3"/>
<dbReference type="PANTHER" id="PTHR40627">
    <property type="entry name" value="INDOLE PRENYLTRANSFERASE TDIB-RELATED"/>
    <property type="match status" value="1"/>
</dbReference>
<name>A0A6A5ZGJ3_9PLEO</name>
<evidence type="ECO:0000256" key="3">
    <source>
        <dbReference type="PIRSR" id="PIRSR000509-1"/>
    </source>
</evidence>
<dbReference type="GO" id="GO:0016765">
    <property type="term" value="F:transferase activity, transferring alkyl or aryl (other than methyl) groups"/>
    <property type="evidence" value="ECO:0007669"/>
    <property type="project" value="InterPro"/>
</dbReference>
<dbReference type="CDD" id="cd13929">
    <property type="entry name" value="PT-DMATS_CymD"/>
    <property type="match status" value="1"/>
</dbReference>
<feature type="binding site" evidence="3">
    <location>
        <position position="128"/>
    </location>
    <ligand>
        <name>dimethylallyl diphosphate</name>
        <dbReference type="ChEBI" id="CHEBI:57623"/>
    </ligand>
</feature>
<feature type="binding site" evidence="3">
    <location>
        <position position="286"/>
    </location>
    <ligand>
        <name>dimethylallyl diphosphate</name>
        <dbReference type="ChEBI" id="CHEBI:57623"/>
    </ligand>
</feature>
<dbReference type="EMBL" id="ML977317">
    <property type="protein sequence ID" value="KAF2118612.1"/>
    <property type="molecule type" value="Genomic_DNA"/>
</dbReference>
<keyword evidence="5" id="KW-1185">Reference proteome</keyword>
<evidence type="ECO:0000313" key="4">
    <source>
        <dbReference type="EMBL" id="KAF2118612.1"/>
    </source>
</evidence>
<dbReference type="NCBIfam" id="TIGR03429">
    <property type="entry name" value="arom_pren_DMATS"/>
    <property type="match status" value="1"/>
</dbReference>
<feature type="binding site" evidence="3">
    <location>
        <position position="290"/>
    </location>
    <ligand>
        <name>dimethylallyl diphosphate</name>
        <dbReference type="ChEBI" id="CHEBI:57623"/>
    </ligand>
</feature>
<feature type="binding site" evidence="3">
    <location>
        <position position="112"/>
    </location>
    <ligand>
        <name>L-tryptophan</name>
        <dbReference type="ChEBI" id="CHEBI:57912"/>
    </ligand>
</feature>
<evidence type="ECO:0000256" key="1">
    <source>
        <dbReference type="ARBA" id="ARBA00010209"/>
    </source>
</evidence>
<accession>A0A6A5ZGJ3</accession>
<dbReference type="OrthoDB" id="3354387at2759"/>
<dbReference type="Pfam" id="PF11991">
    <property type="entry name" value="Trp_DMAT"/>
    <property type="match status" value="1"/>
</dbReference>
<evidence type="ECO:0000313" key="5">
    <source>
        <dbReference type="Proteomes" id="UP000799770"/>
    </source>
</evidence>
<dbReference type="GO" id="GO:0009820">
    <property type="term" value="P:alkaloid metabolic process"/>
    <property type="evidence" value="ECO:0007669"/>
    <property type="project" value="InterPro"/>
</dbReference>
<protein>
    <submittedName>
        <fullName evidence="4">Tryptophan dimethylallyltransferase-domain-containing protein</fullName>
    </submittedName>
</protein>
<evidence type="ECO:0000256" key="2">
    <source>
        <dbReference type="ARBA" id="ARBA00022679"/>
    </source>
</evidence>
<gene>
    <name evidence="4" type="ORF">BDV96DRAFT_643851</name>
</gene>
<dbReference type="PANTHER" id="PTHR40627:SF3">
    <property type="entry name" value="PRENYLTRANSFERASE ASQH2-RELATED"/>
    <property type="match status" value="1"/>
</dbReference>
<feature type="binding site" evidence="3">
    <location>
        <position position="213"/>
    </location>
    <ligand>
        <name>dimethylallyl diphosphate</name>
        <dbReference type="ChEBI" id="CHEBI:57623"/>
    </ligand>
</feature>
<comment type="similarity">
    <text evidence="1">Belongs to the tryptophan dimethylallyltransferase family.</text>
</comment>